<dbReference type="Gene3D" id="3.30.1330.80">
    <property type="entry name" value="Hypothetical protein, similar to alpha- acetolactate decarboxylase, domain 2"/>
    <property type="match status" value="1"/>
</dbReference>
<proteinExistence type="predicted"/>
<sequence>MKWRQVQGSPAVLHAVVLHPDEEVVAEFTGCARAQSPRASRVTSVGASSQATAAWFDRAAKDHRRTRVDEQCAALSPGDIAADEDEPTRTRTPYWDPRTTRPMAGTRRTAGCGRRRRSSSGTVSRHSRRSTVPISDRH</sequence>
<gene>
    <name evidence="3" type="ORF">BM536_002625</name>
</gene>
<dbReference type="EMBL" id="MPOH02000003">
    <property type="protein sequence ID" value="OQD57632.1"/>
    <property type="molecule type" value="Genomic_DNA"/>
</dbReference>
<dbReference type="RefSeq" id="WP_211362810.1">
    <property type="nucleotide sequence ID" value="NZ_MPOH02000003.1"/>
</dbReference>
<feature type="region of interest" description="Disordered" evidence="1">
    <location>
        <begin position="61"/>
        <end position="138"/>
    </location>
</feature>
<accession>A0A1V6MZ14</accession>
<evidence type="ECO:0000256" key="1">
    <source>
        <dbReference type="SAM" id="MobiDB-lite"/>
    </source>
</evidence>
<comment type="caution">
    <text evidence="3">The sequence shown here is derived from an EMBL/GenBank/DDBJ whole genome shotgun (WGS) entry which is preliminary data.</text>
</comment>
<feature type="domain" description="PPC" evidence="2">
    <location>
        <begin position="14"/>
        <end position="84"/>
    </location>
</feature>
<dbReference type="AlphaFoldDB" id="A0A1V6MZ14"/>
<reference evidence="3 4" key="2">
    <citation type="submission" date="2017-02" db="EMBL/GenBank/DDBJ databases">
        <title>Draft genome sequence of Streptomyces phaeoluteigriseus type strain DSM41896.</title>
        <authorList>
            <person name="Salih T.S."/>
            <person name="Algora Gallardo L."/>
            <person name="Melo Santos T."/>
            <person name="Filgueira Martinez S."/>
            <person name="Herron P.R."/>
        </authorList>
    </citation>
    <scope>NUCLEOTIDE SEQUENCE [LARGE SCALE GENOMIC DNA]</scope>
    <source>
        <strain evidence="3 4">DSM 41896</strain>
    </source>
</reference>
<dbReference type="Pfam" id="PF03479">
    <property type="entry name" value="PCC"/>
    <property type="match status" value="1"/>
</dbReference>
<evidence type="ECO:0000313" key="3">
    <source>
        <dbReference type="EMBL" id="OQD57632.1"/>
    </source>
</evidence>
<dbReference type="Proteomes" id="UP000184286">
    <property type="component" value="Unassembled WGS sequence"/>
</dbReference>
<evidence type="ECO:0000313" key="4">
    <source>
        <dbReference type="Proteomes" id="UP000184286"/>
    </source>
</evidence>
<dbReference type="InterPro" id="IPR005175">
    <property type="entry name" value="PPC_dom"/>
</dbReference>
<evidence type="ECO:0000259" key="2">
    <source>
        <dbReference type="Pfam" id="PF03479"/>
    </source>
</evidence>
<dbReference type="SUPFAM" id="SSF117856">
    <property type="entry name" value="AF0104/ALDC/Ptd012-like"/>
    <property type="match status" value="1"/>
</dbReference>
<reference evidence="4" key="1">
    <citation type="submission" date="2016-11" db="EMBL/GenBank/DDBJ databases">
        <authorList>
            <person name="Schniete J.K."/>
            <person name="Salih T."/>
            <person name="Algora Gallardo L."/>
            <person name="Martinez Fernandez S."/>
            <person name="Herron P.R."/>
        </authorList>
    </citation>
    <scope>NUCLEOTIDE SEQUENCE [LARGE SCALE GENOMIC DNA]</scope>
    <source>
        <strain evidence="4">DSM 41896</strain>
    </source>
</reference>
<name>A0A1V6MZ14_9ACTN</name>
<protein>
    <recommendedName>
        <fullName evidence="2">PPC domain-containing protein</fullName>
    </recommendedName>
</protein>
<organism evidence="3 4">
    <name type="scientific">Streptomyces phaeoluteigriseus</name>
    <dbReference type="NCBI Taxonomy" id="114686"/>
    <lineage>
        <taxon>Bacteria</taxon>
        <taxon>Bacillati</taxon>
        <taxon>Actinomycetota</taxon>
        <taxon>Actinomycetes</taxon>
        <taxon>Kitasatosporales</taxon>
        <taxon>Streptomycetaceae</taxon>
        <taxon>Streptomyces</taxon>
        <taxon>Streptomyces aurantiacus group</taxon>
    </lineage>
</organism>